<dbReference type="InterPro" id="IPR020018">
    <property type="entry name" value="Motility-assoc_lipoprot_GldH"/>
</dbReference>
<dbReference type="EMBL" id="BAAFSF010000004">
    <property type="protein sequence ID" value="GAB1252045.1"/>
    <property type="molecule type" value="Genomic_DNA"/>
</dbReference>
<dbReference type="PROSITE" id="PS51257">
    <property type="entry name" value="PROKAR_LIPOPROTEIN"/>
    <property type="match status" value="1"/>
</dbReference>
<evidence type="ECO:0008006" key="3">
    <source>
        <dbReference type="Google" id="ProtNLM"/>
    </source>
</evidence>
<name>A0ABQ0E2T6_9PORP</name>
<evidence type="ECO:0000313" key="1">
    <source>
        <dbReference type="EMBL" id="GAB1252045.1"/>
    </source>
</evidence>
<protein>
    <recommendedName>
        <fullName evidence="3">Gliding motility-associated lipoprotein GldH</fullName>
    </recommendedName>
</protein>
<dbReference type="RefSeq" id="WP_411915815.1">
    <property type="nucleotide sequence ID" value="NZ_BAAFSF010000004.1"/>
</dbReference>
<accession>A0ABQ0E2T6</accession>
<reference evidence="1 2" key="1">
    <citation type="journal article" date="2025" name="Int. J. Syst. Evol. Microbiol.">
        <title>Desulfovibrio falkowii sp. nov., Porphyromonas miyakawae sp. nov., Mediterraneibacter flintii sp. nov. and Owariibacterium komagatae gen. nov., sp. nov., isolated from human faeces.</title>
        <authorList>
            <person name="Hamaguchi T."/>
            <person name="Ohara M."/>
            <person name="Hisatomi A."/>
            <person name="Sekiguchi K."/>
            <person name="Takeda J.I."/>
            <person name="Ueyama J."/>
            <person name="Ito M."/>
            <person name="Nishiwaki H."/>
            <person name="Ogi T."/>
            <person name="Hirayama M."/>
            <person name="Ohkuma M."/>
            <person name="Sakamoto M."/>
            <person name="Ohno K."/>
        </authorList>
    </citation>
    <scope>NUCLEOTIDE SEQUENCE [LARGE SCALE GENOMIC DNA]</scope>
    <source>
        <strain evidence="1 2">13CB11C</strain>
    </source>
</reference>
<dbReference type="Pfam" id="PF14109">
    <property type="entry name" value="GldH_lipo"/>
    <property type="match status" value="1"/>
</dbReference>
<keyword evidence="2" id="KW-1185">Reference proteome</keyword>
<organism evidence="1 2">
    <name type="scientific">Porphyromonas miyakawae</name>
    <dbReference type="NCBI Taxonomy" id="3137470"/>
    <lineage>
        <taxon>Bacteria</taxon>
        <taxon>Pseudomonadati</taxon>
        <taxon>Bacteroidota</taxon>
        <taxon>Bacteroidia</taxon>
        <taxon>Bacteroidales</taxon>
        <taxon>Porphyromonadaceae</taxon>
        <taxon>Porphyromonas</taxon>
    </lineage>
</organism>
<sequence length="161" mass="18393">MKMHKALIGTFLCTLLITGCLPSEREEIAYHTLPQSKWAHDKVLTYSLFVPYGACRYNAKALLRYDNRYDFTHLTLIYRLTEADSTLLIDTLKVAMIGSESAPESRGISYRQSEAILFPSYTFLHSGIYTVELSLCTERPLLYGIDQVGVAFKRLSTIRQR</sequence>
<gene>
    <name evidence="1" type="ORF">Tsumi_11510</name>
</gene>
<evidence type="ECO:0000313" key="2">
    <source>
        <dbReference type="Proteomes" id="UP001628220"/>
    </source>
</evidence>
<dbReference type="Proteomes" id="UP001628220">
    <property type="component" value="Unassembled WGS sequence"/>
</dbReference>
<comment type="caution">
    <text evidence="1">The sequence shown here is derived from an EMBL/GenBank/DDBJ whole genome shotgun (WGS) entry which is preliminary data.</text>
</comment>
<proteinExistence type="predicted"/>